<feature type="region of interest" description="Disordered" evidence="1">
    <location>
        <begin position="53"/>
        <end position="78"/>
    </location>
</feature>
<feature type="non-terminal residue" evidence="2">
    <location>
        <position position="1"/>
    </location>
</feature>
<feature type="compositionally biased region" description="Polar residues" evidence="1">
    <location>
        <begin position="53"/>
        <end position="71"/>
    </location>
</feature>
<evidence type="ECO:0000313" key="3">
    <source>
        <dbReference type="Proteomes" id="UP000236370"/>
    </source>
</evidence>
<dbReference type="Proteomes" id="UP000236370">
    <property type="component" value="Unassembled WGS sequence"/>
</dbReference>
<dbReference type="AlphaFoldDB" id="A0A2J8P064"/>
<comment type="caution">
    <text evidence="2">The sequence shown here is derived from an EMBL/GenBank/DDBJ whole genome shotgun (WGS) entry which is preliminary data.</text>
</comment>
<dbReference type="PANTHER" id="PTHR15577">
    <property type="entry name" value="ZINC FINGER CONTAINING PROTEIN"/>
    <property type="match status" value="1"/>
</dbReference>
<proteinExistence type="predicted"/>
<sequence length="78" mass="8973">PAESPQSATKQLDQPTAAYEYYDAGNHWCKDCNTICGTMFDFFTHMHNKKHTQGQFQKSSDFQKEGLQQTFLPPERQG</sequence>
<dbReference type="PANTHER" id="PTHR15577:SF2">
    <property type="entry name" value="ZINC FINGER PROTEIN 318"/>
    <property type="match status" value="1"/>
</dbReference>
<reference evidence="2 3" key="1">
    <citation type="submission" date="2017-12" db="EMBL/GenBank/DDBJ databases">
        <title>High-resolution comparative analysis of great ape genomes.</title>
        <authorList>
            <person name="Pollen A."/>
            <person name="Hastie A."/>
            <person name="Hormozdiari F."/>
            <person name="Dougherty M."/>
            <person name="Liu R."/>
            <person name="Chaisson M."/>
            <person name="Hoppe E."/>
            <person name="Hill C."/>
            <person name="Pang A."/>
            <person name="Hillier L."/>
            <person name="Baker C."/>
            <person name="Armstrong J."/>
            <person name="Shendure J."/>
            <person name="Paten B."/>
            <person name="Wilson R."/>
            <person name="Chao H."/>
            <person name="Schneider V."/>
            <person name="Ventura M."/>
            <person name="Kronenberg Z."/>
            <person name="Murali S."/>
            <person name="Gordon D."/>
            <person name="Cantsilieris S."/>
            <person name="Munson K."/>
            <person name="Nelson B."/>
            <person name="Raja A."/>
            <person name="Underwood J."/>
            <person name="Diekhans M."/>
            <person name="Fiddes I."/>
            <person name="Haussler D."/>
            <person name="Eichler E."/>
        </authorList>
    </citation>
    <scope>NUCLEOTIDE SEQUENCE [LARGE SCALE GENOMIC DNA]</scope>
    <source>
        <strain evidence="2">Yerkes chimp pedigree #C0471</strain>
    </source>
</reference>
<gene>
    <name evidence="2" type="ORF">CK820_G0007257</name>
</gene>
<dbReference type="EMBL" id="NBAG03000221">
    <property type="protein sequence ID" value="PNI77416.1"/>
    <property type="molecule type" value="Genomic_DNA"/>
</dbReference>
<accession>A0A2J8P064</accession>
<evidence type="ECO:0000313" key="2">
    <source>
        <dbReference type="EMBL" id="PNI77416.1"/>
    </source>
</evidence>
<dbReference type="InterPro" id="IPR055309">
    <property type="entry name" value="Znf318-like"/>
</dbReference>
<evidence type="ECO:0000256" key="1">
    <source>
        <dbReference type="SAM" id="MobiDB-lite"/>
    </source>
</evidence>
<protein>
    <submittedName>
        <fullName evidence="2">ZNF318 isoform 3</fullName>
    </submittedName>
</protein>
<organism evidence="2 3">
    <name type="scientific">Pan troglodytes</name>
    <name type="common">Chimpanzee</name>
    <dbReference type="NCBI Taxonomy" id="9598"/>
    <lineage>
        <taxon>Eukaryota</taxon>
        <taxon>Metazoa</taxon>
        <taxon>Chordata</taxon>
        <taxon>Craniata</taxon>
        <taxon>Vertebrata</taxon>
        <taxon>Euteleostomi</taxon>
        <taxon>Mammalia</taxon>
        <taxon>Eutheria</taxon>
        <taxon>Euarchontoglires</taxon>
        <taxon>Primates</taxon>
        <taxon>Haplorrhini</taxon>
        <taxon>Catarrhini</taxon>
        <taxon>Hominidae</taxon>
        <taxon>Pan</taxon>
    </lineage>
</organism>
<name>A0A2J8P064_PANTR</name>